<evidence type="ECO:0000313" key="9">
    <source>
        <dbReference type="Proteomes" id="UP000242610"/>
    </source>
</evidence>
<dbReference type="NCBIfam" id="TIGR00374">
    <property type="entry name" value="flippase-like domain"/>
    <property type="match status" value="1"/>
</dbReference>
<proteinExistence type="predicted"/>
<gene>
    <name evidence="8" type="ORF">GA0061077_0310</name>
</gene>
<dbReference type="Proteomes" id="UP000242610">
    <property type="component" value="Unassembled WGS sequence"/>
</dbReference>
<keyword evidence="5 7" id="KW-0472">Membrane</keyword>
<evidence type="ECO:0000256" key="4">
    <source>
        <dbReference type="ARBA" id="ARBA00022989"/>
    </source>
</evidence>
<feature type="transmembrane region" description="Helical" evidence="7">
    <location>
        <begin position="611"/>
        <end position="633"/>
    </location>
</feature>
<reference evidence="9" key="1">
    <citation type="submission" date="2016-08" db="EMBL/GenBank/DDBJ databases">
        <authorList>
            <person name="Varghese N."/>
            <person name="Submissions Spin"/>
        </authorList>
    </citation>
    <scope>NUCLEOTIDE SEQUENCE [LARGE SCALE GENOMIC DNA]</scope>
    <source>
        <strain evidence="9">R-52791</strain>
    </source>
</reference>
<accession>A0A1C4H0X8</accession>
<evidence type="ECO:0000256" key="3">
    <source>
        <dbReference type="ARBA" id="ARBA00022692"/>
    </source>
</evidence>
<evidence type="ECO:0008006" key="10">
    <source>
        <dbReference type="Google" id="ProtNLM"/>
    </source>
</evidence>
<dbReference type="Pfam" id="PF03706">
    <property type="entry name" value="LPG_synthase_TM"/>
    <property type="match status" value="1"/>
</dbReference>
<feature type="transmembrane region" description="Helical" evidence="7">
    <location>
        <begin position="687"/>
        <end position="708"/>
    </location>
</feature>
<feature type="transmembrane region" description="Helical" evidence="7">
    <location>
        <begin position="800"/>
        <end position="826"/>
    </location>
</feature>
<evidence type="ECO:0000256" key="5">
    <source>
        <dbReference type="ARBA" id="ARBA00023136"/>
    </source>
</evidence>
<keyword evidence="2" id="KW-1003">Cell membrane</keyword>
<dbReference type="GO" id="GO:0005886">
    <property type="term" value="C:plasma membrane"/>
    <property type="evidence" value="ECO:0007669"/>
    <property type="project" value="UniProtKB-SubCell"/>
</dbReference>
<dbReference type="InterPro" id="IPR022791">
    <property type="entry name" value="L-PG_synthase/AglD"/>
</dbReference>
<feature type="transmembrane region" description="Helical" evidence="7">
    <location>
        <begin position="206"/>
        <end position="223"/>
    </location>
</feature>
<evidence type="ECO:0000256" key="2">
    <source>
        <dbReference type="ARBA" id="ARBA00022475"/>
    </source>
</evidence>
<evidence type="ECO:0000256" key="7">
    <source>
        <dbReference type="SAM" id="Phobius"/>
    </source>
</evidence>
<keyword evidence="9" id="KW-1185">Reference proteome</keyword>
<keyword evidence="3 7" id="KW-0812">Transmembrane</keyword>
<evidence type="ECO:0000256" key="1">
    <source>
        <dbReference type="ARBA" id="ARBA00004651"/>
    </source>
</evidence>
<dbReference type="PANTHER" id="PTHR39087">
    <property type="entry name" value="UPF0104 MEMBRANE PROTEIN MJ1595"/>
    <property type="match status" value="1"/>
</dbReference>
<feature type="transmembrane region" description="Helical" evidence="7">
    <location>
        <begin position="142"/>
        <end position="163"/>
    </location>
</feature>
<feature type="transmembrane region" description="Helical" evidence="7">
    <location>
        <begin position="103"/>
        <end position="130"/>
    </location>
</feature>
<feature type="transmembrane region" description="Helical" evidence="7">
    <location>
        <begin position="773"/>
        <end position="794"/>
    </location>
</feature>
<feature type="transmembrane region" description="Helical" evidence="7">
    <location>
        <begin position="63"/>
        <end position="83"/>
    </location>
</feature>
<dbReference type="PANTHER" id="PTHR39087:SF2">
    <property type="entry name" value="UPF0104 MEMBRANE PROTEIN MJ1595"/>
    <property type="match status" value="1"/>
</dbReference>
<evidence type="ECO:0000313" key="8">
    <source>
        <dbReference type="EMBL" id="SCC78537.1"/>
    </source>
</evidence>
<sequence length="844" mass="91196">MTDETRTCVPAGNTDTPKPVHEPIEVTPMPNENSVGANETLKKKQPAHIVDVAPQRARNANDLLHALGALVLAISVIIFATYMRGITSGVEHDAQSAGQVLTWLMYLPVSILQQFLSFAIVISVLIHLIINREWLQSAVSVVALFSGYALILGLSFVLAYIGLPTLLAALQSTEGSGPAMLPDFYAGIGAFLTVAGPKRSRSSVKWGWNTLLIAAAVFVIVSLHSVAGVIVSFAVGRIIGLVLRFAMGTQTRGLWGTGVIQATHGIGLNITELRRRMDADNEPGVLKTRLDDDLIENSRIYDAKDEHGQHYIISVLDSLPHAAGYLNQIWQGLRFTGVSMRHDRSAKAAIHHHYAMLLGLTSCGLTAPNAYGVADGEESSILVFNVTGTPTISNCANLDTDSMHRYMDYLAQAHQRGYSHHRITPDTLALINGEPVIVGWQNGDYASGSTNIAIDKVQLLVLLCSLTDPDLVIQTALKTWGAETLAYLAPFVQKVAVPSATRSLPGWNKQLLDDVRNRLNAFVPDEEIETTEPVTIARFNVKSFVSITLLIVAVAVIFTQLRPNDVINAVRHANIFWALACLFLSMLAWCGSAITLGGFMDKDKRNWFDLFCSQAAAGFTAVSMPAGVGPAFVNLQFLRKNGYKNTKATAVMSVTWAVQGLTTIILLLIMGLFTGRNMFSDMVPTNTLVVVIGAIALVLCLCMAVPQIRKLIVEKYLPLLRSYAHQLVEVLSQPQKLTAAIAGALILNIATGLGFWTALMAFGAHSNPLETTFVFLLANTLGSAMPTPGGLGAVEAALTFAFTSIGVPPAVALSATLVYRVGFYWLRIPIGALAMKRLDNHNLL</sequence>
<comment type="subcellular location">
    <subcellularLocation>
        <location evidence="1">Cell membrane</location>
        <topology evidence="1">Multi-pass membrane protein</topology>
    </subcellularLocation>
</comment>
<feature type="transmembrane region" description="Helical" evidence="7">
    <location>
        <begin position="544"/>
        <end position="563"/>
    </location>
</feature>
<dbReference type="AlphaFoldDB" id="A0A1C4H0X8"/>
<protein>
    <recommendedName>
        <fullName evidence="10">Lysylphosphatidylglycerol synthase TM region</fullName>
    </recommendedName>
</protein>
<feature type="transmembrane region" description="Helical" evidence="7">
    <location>
        <begin position="737"/>
        <end position="761"/>
    </location>
</feature>
<feature type="region of interest" description="Disordered" evidence="6">
    <location>
        <begin position="1"/>
        <end position="32"/>
    </location>
</feature>
<feature type="transmembrane region" description="Helical" evidence="7">
    <location>
        <begin position="653"/>
        <end position="675"/>
    </location>
</feature>
<feature type="transmembrane region" description="Helical" evidence="7">
    <location>
        <begin position="575"/>
        <end position="599"/>
    </location>
</feature>
<dbReference type="RefSeq" id="WP_234696459.1">
    <property type="nucleotide sequence ID" value="NZ_FMBL01000001.1"/>
</dbReference>
<dbReference type="EMBL" id="FMBL01000001">
    <property type="protein sequence ID" value="SCC78537.1"/>
    <property type="molecule type" value="Genomic_DNA"/>
</dbReference>
<feature type="transmembrane region" description="Helical" evidence="7">
    <location>
        <begin position="175"/>
        <end position="194"/>
    </location>
</feature>
<dbReference type="STRING" id="1505727.GA0061077_0310"/>
<keyword evidence="4 7" id="KW-1133">Transmembrane helix</keyword>
<organism evidence="8 9">
    <name type="scientific">Bifidobacterium commune</name>
    <dbReference type="NCBI Taxonomy" id="1505727"/>
    <lineage>
        <taxon>Bacteria</taxon>
        <taxon>Bacillati</taxon>
        <taxon>Actinomycetota</taxon>
        <taxon>Actinomycetes</taxon>
        <taxon>Bifidobacteriales</taxon>
        <taxon>Bifidobacteriaceae</taxon>
        <taxon>Bifidobacterium</taxon>
    </lineage>
</organism>
<name>A0A1C4H0X8_9BIFI</name>
<evidence type="ECO:0000256" key="6">
    <source>
        <dbReference type="SAM" id="MobiDB-lite"/>
    </source>
</evidence>